<feature type="region of interest" description="Disordered" evidence="1">
    <location>
        <begin position="65"/>
        <end position="229"/>
    </location>
</feature>
<reference evidence="2 3" key="1">
    <citation type="journal article" date="2023" name="IScience">
        <title>Expanded male sex-determining region conserved during the evolution of homothallism in the green alga Volvox.</title>
        <authorList>
            <person name="Yamamoto K."/>
            <person name="Matsuzaki R."/>
            <person name="Mahakham W."/>
            <person name="Heman W."/>
            <person name="Sekimoto H."/>
            <person name="Kawachi M."/>
            <person name="Minakuchi Y."/>
            <person name="Toyoda A."/>
            <person name="Nozaki H."/>
        </authorList>
    </citation>
    <scope>NUCLEOTIDE SEQUENCE [LARGE SCALE GENOMIC DNA]</scope>
    <source>
        <strain evidence="2 3">NIES-4468</strain>
    </source>
</reference>
<evidence type="ECO:0000313" key="2">
    <source>
        <dbReference type="EMBL" id="GLI58738.1"/>
    </source>
</evidence>
<comment type="caution">
    <text evidence="2">The sequence shown here is derived from an EMBL/GenBank/DDBJ whole genome shotgun (WGS) entry which is preliminary data.</text>
</comment>
<accession>A0ABQ5RNH0</accession>
<dbReference type="EMBL" id="BSDZ01000003">
    <property type="protein sequence ID" value="GLI58738.1"/>
    <property type="molecule type" value="Genomic_DNA"/>
</dbReference>
<protein>
    <submittedName>
        <fullName evidence="2">Uncharacterized protein</fullName>
    </submittedName>
</protein>
<feature type="compositionally biased region" description="Low complexity" evidence="1">
    <location>
        <begin position="189"/>
        <end position="205"/>
    </location>
</feature>
<evidence type="ECO:0000256" key="1">
    <source>
        <dbReference type="SAM" id="MobiDB-lite"/>
    </source>
</evidence>
<feature type="compositionally biased region" description="Low complexity" evidence="1">
    <location>
        <begin position="78"/>
        <end position="102"/>
    </location>
</feature>
<gene>
    <name evidence="2" type="ORF">VaNZ11_000494</name>
</gene>
<feature type="compositionally biased region" description="Basic residues" evidence="1">
    <location>
        <begin position="119"/>
        <end position="129"/>
    </location>
</feature>
<organism evidence="2 3">
    <name type="scientific">Volvox africanus</name>
    <dbReference type="NCBI Taxonomy" id="51714"/>
    <lineage>
        <taxon>Eukaryota</taxon>
        <taxon>Viridiplantae</taxon>
        <taxon>Chlorophyta</taxon>
        <taxon>core chlorophytes</taxon>
        <taxon>Chlorophyceae</taxon>
        <taxon>CS clade</taxon>
        <taxon>Chlamydomonadales</taxon>
        <taxon>Volvocaceae</taxon>
        <taxon>Volvox</taxon>
    </lineage>
</organism>
<keyword evidence="3" id="KW-1185">Reference proteome</keyword>
<dbReference type="Proteomes" id="UP001165090">
    <property type="component" value="Unassembled WGS sequence"/>
</dbReference>
<sequence>MILRLRHAVPWLRKIGGWSAYTTPPVLARRFPGTTWTVATLVPIAVETDSQLDSVHVLAHTGSADVGVEKKKRRSSRGSKASAMAGADQASAAAGTADSSNSVLEVASTARAGSEGTPSKRRTSSRRKTSASTGDAAEQPGASTPTDPDAVQTPKRTRRKKLEGREEDNLQPAPRMHPPAEDDTEARCSSGADASSSSDTVTGTAPKKRTSRTASKGAAATVKASSDEEEQAARVSIQNLPYESCLVLPRKTEQILVALGLRAPHDAVSAIGATHDVGDITATSLSAPAPGRGGSIGSVLELASYLGRPEPKEMAPSLLIAQYQGYLGPSPDYLYDLFYFDYDPPFLSSDVVRTAAVTAARAVSRASSLLSAKGTPSETLARAAIDCLVEEVGEAAVAAQETRAPHLTEAQLELFLMDWASARLAGLKGEGGMPYLARRCAALQLTRPIVVERLYRYVVQGQSLQELTSAGGRTVRLSQPMDALIEGLKAGVRMDAERLLHDFRLTSPGAPLGMHLEAVRRMVINEAARSMEPGSAMYYSTLVEKLHVHPDTKAALKQQEAQWQKEQGERDGSTLTQAQVRLLFHLWRLERFRAEEQARQKRDAGLPSATGAS</sequence>
<proteinExistence type="predicted"/>
<name>A0ABQ5RNH0_9CHLO</name>
<evidence type="ECO:0000313" key="3">
    <source>
        <dbReference type="Proteomes" id="UP001165090"/>
    </source>
</evidence>